<dbReference type="InterPro" id="IPR002078">
    <property type="entry name" value="Sigma_54_int"/>
</dbReference>
<dbReference type="Pfam" id="PF08448">
    <property type="entry name" value="PAS_4"/>
    <property type="match status" value="1"/>
</dbReference>
<dbReference type="Gene3D" id="1.10.10.60">
    <property type="entry name" value="Homeodomain-like"/>
    <property type="match status" value="1"/>
</dbReference>
<dbReference type="OrthoDB" id="9804019at2"/>
<dbReference type="InterPro" id="IPR013656">
    <property type="entry name" value="PAS_4"/>
</dbReference>
<dbReference type="InterPro" id="IPR009057">
    <property type="entry name" value="Homeodomain-like_sf"/>
</dbReference>
<keyword evidence="2" id="KW-0418">Kinase</keyword>
<protein>
    <submittedName>
        <fullName evidence="8">Transcriptional regulator</fullName>
    </submittedName>
</protein>
<dbReference type="PANTHER" id="PTHR32071">
    <property type="entry name" value="TRANSCRIPTIONAL REGULATORY PROTEIN"/>
    <property type="match status" value="1"/>
</dbReference>
<evidence type="ECO:0000256" key="5">
    <source>
        <dbReference type="ARBA" id="ARBA00023125"/>
    </source>
</evidence>
<dbReference type="InterPro" id="IPR003593">
    <property type="entry name" value="AAA+_ATPase"/>
</dbReference>
<dbReference type="FunFam" id="3.40.50.300:FF:000006">
    <property type="entry name" value="DNA-binding transcriptional regulator NtrC"/>
    <property type="match status" value="1"/>
</dbReference>
<dbReference type="RefSeq" id="WP_068811966.1">
    <property type="nucleotide sequence ID" value="NZ_BMIY01000006.1"/>
</dbReference>
<dbReference type="InterPro" id="IPR058031">
    <property type="entry name" value="AAA_lid_NorR"/>
</dbReference>
<evidence type="ECO:0000256" key="4">
    <source>
        <dbReference type="ARBA" id="ARBA00023015"/>
    </source>
</evidence>
<evidence type="ECO:0000259" key="7">
    <source>
        <dbReference type="PROSITE" id="PS50045"/>
    </source>
</evidence>
<dbReference type="InterPro" id="IPR035965">
    <property type="entry name" value="PAS-like_dom_sf"/>
</dbReference>
<keyword evidence="9" id="KW-1185">Reference proteome</keyword>
<dbReference type="AlphaFoldDB" id="A0A917GVE5"/>
<evidence type="ECO:0000256" key="6">
    <source>
        <dbReference type="ARBA" id="ARBA00023163"/>
    </source>
</evidence>
<dbReference type="EMBL" id="BMIY01000006">
    <property type="protein sequence ID" value="GGG58183.1"/>
    <property type="molecule type" value="Genomic_DNA"/>
</dbReference>
<dbReference type="GO" id="GO:0016301">
    <property type="term" value="F:kinase activity"/>
    <property type="evidence" value="ECO:0007669"/>
    <property type="project" value="UniProtKB-KW"/>
</dbReference>
<dbReference type="CDD" id="cd00009">
    <property type="entry name" value="AAA"/>
    <property type="match status" value="1"/>
</dbReference>
<dbReference type="InterPro" id="IPR002197">
    <property type="entry name" value="HTH_Fis"/>
</dbReference>
<dbReference type="Proteomes" id="UP000627715">
    <property type="component" value="Unassembled WGS sequence"/>
</dbReference>
<accession>A0A917GVE5</accession>
<sequence length="435" mass="48477">MNVIASDSELDFRSLLDGLDHPAILLTPDYQILANNQLYQDTFGEITYGDNCFRVSHGYDRPCDQAGESCPLLACTQSGERERVLHIHNTPRGREHIDVEMLPLKDRKGKLRYFIEILKPVKNASAEISSEHMVGQSPAFNHMLELINLVASHETSVLLLGESGTGKELAARAIHDTSPRAHGAMVTVECAGLTDTLFESELFGHVKGAFTGAVNHKPGLLESARGGTLFLDEIGDVPLTMQVKLLRLLETGSYREVGSTQPKLADFRLVCATHKNLLSMVEKGEFREDLYYRINAFPITLPPLRDRRDDISLIAQSIIRKLNPGARYRLTGSAVNHLQTLSFSGNIRELRNILERATIFAHSNIIDESVIARSTTQQPGMSELSDTEEHLNYPDLKSSETRYLEELLRYCAGNKHKAAQIAGISVRSLYRKLAE</sequence>
<keyword evidence="2" id="KW-0808">Transferase</keyword>
<dbReference type="PANTHER" id="PTHR32071:SF117">
    <property type="entry name" value="PTS-DEPENDENT DIHYDROXYACETONE KINASE OPERON REGULATORY PROTEIN-RELATED"/>
    <property type="match status" value="1"/>
</dbReference>
<dbReference type="SUPFAM" id="SSF46689">
    <property type="entry name" value="Homeodomain-like"/>
    <property type="match status" value="1"/>
</dbReference>
<reference evidence="8" key="2">
    <citation type="submission" date="2020-09" db="EMBL/GenBank/DDBJ databases">
        <authorList>
            <person name="Sun Q."/>
            <person name="Zhou Y."/>
        </authorList>
    </citation>
    <scope>NUCLEOTIDE SEQUENCE</scope>
    <source>
        <strain evidence="8">CGMCC 1.15425</strain>
    </source>
</reference>
<evidence type="ECO:0000313" key="8">
    <source>
        <dbReference type="EMBL" id="GGG58183.1"/>
    </source>
</evidence>
<dbReference type="Gene3D" id="1.10.8.60">
    <property type="match status" value="1"/>
</dbReference>
<dbReference type="Pfam" id="PF02954">
    <property type="entry name" value="HTH_8"/>
    <property type="match status" value="1"/>
</dbReference>
<evidence type="ECO:0000256" key="2">
    <source>
        <dbReference type="ARBA" id="ARBA00022777"/>
    </source>
</evidence>
<evidence type="ECO:0000256" key="1">
    <source>
        <dbReference type="ARBA" id="ARBA00022741"/>
    </source>
</evidence>
<dbReference type="GO" id="GO:0005524">
    <property type="term" value="F:ATP binding"/>
    <property type="evidence" value="ECO:0007669"/>
    <property type="project" value="UniProtKB-KW"/>
</dbReference>
<feature type="domain" description="Sigma-54 factor interaction" evidence="7">
    <location>
        <begin position="133"/>
        <end position="359"/>
    </location>
</feature>
<dbReference type="SUPFAM" id="SSF55785">
    <property type="entry name" value="PYP-like sensor domain (PAS domain)"/>
    <property type="match status" value="1"/>
</dbReference>
<dbReference type="SUPFAM" id="SSF52540">
    <property type="entry name" value="P-loop containing nucleoside triphosphate hydrolases"/>
    <property type="match status" value="1"/>
</dbReference>
<dbReference type="Pfam" id="PF00158">
    <property type="entry name" value="Sigma54_activat"/>
    <property type="match status" value="1"/>
</dbReference>
<dbReference type="InterPro" id="IPR027417">
    <property type="entry name" value="P-loop_NTPase"/>
</dbReference>
<dbReference type="GO" id="GO:0006355">
    <property type="term" value="P:regulation of DNA-templated transcription"/>
    <property type="evidence" value="ECO:0007669"/>
    <property type="project" value="InterPro"/>
</dbReference>
<dbReference type="GO" id="GO:0043565">
    <property type="term" value="F:sequence-specific DNA binding"/>
    <property type="evidence" value="ECO:0007669"/>
    <property type="project" value="InterPro"/>
</dbReference>
<keyword evidence="1" id="KW-0547">Nucleotide-binding</keyword>
<dbReference type="SMART" id="SM00382">
    <property type="entry name" value="AAA"/>
    <property type="match status" value="1"/>
</dbReference>
<dbReference type="PROSITE" id="PS50045">
    <property type="entry name" value="SIGMA54_INTERACT_4"/>
    <property type="match status" value="1"/>
</dbReference>
<proteinExistence type="predicted"/>
<name>A0A917GVE5_9GAMM</name>
<keyword evidence="6" id="KW-0804">Transcription</keyword>
<organism evidence="8 9">
    <name type="scientific">Pseudohongiella nitratireducens</name>
    <dbReference type="NCBI Taxonomy" id="1768907"/>
    <lineage>
        <taxon>Bacteria</taxon>
        <taxon>Pseudomonadati</taxon>
        <taxon>Pseudomonadota</taxon>
        <taxon>Gammaproteobacteria</taxon>
        <taxon>Pseudomonadales</taxon>
        <taxon>Pseudohongiellaceae</taxon>
        <taxon>Pseudohongiella</taxon>
    </lineage>
</organism>
<evidence type="ECO:0000313" key="9">
    <source>
        <dbReference type="Proteomes" id="UP000627715"/>
    </source>
</evidence>
<gene>
    <name evidence="8" type="ORF">GCM10011403_14390</name>
</gene>
<dbReference type="Pfam" id="PF25601">
    <property type="entry name" value="AAA_lid_14"/>
    <property type="match status" value="1"/>
</dbReference>
<evidence type="ECO:0000256" key="3">
    <source>
        <dbReference type="ARBA" id="ARBA00022840"/>
    </source>
</evidence>
<dbReference type="Gene3D" id="3.40.50.300">
    <property type="entry name" value="P-loop containing nucleotide triphosphate hydrolases"/>
    <property type="match status" value="1"/>
</dbReference>
<reference evidence="8" key="1">
    <citation type="journal article" date="2014" name="Int. J. Syst. Evol. Microbiol.">
        <title>Complete genome sequence of Corynebacterium casei LMG S-19264T (=DSM 44701T), isolated from a smear-ripened cheese.</title>
        <authorList>
            <consortium name="US DOE Joint Genome Institute (JGI-PGF)"/>
            <person name="Walter F."/>
            <person name="Albersmeier A."/>
            <person name="Kalinowski J."/>
            <person name="Ruckert C."/>
        </authorList>
    </citation>
    <scope>NUCLEOTIDE SEQUENCE</scope>
    <source>
        <strain evidence="8">CGMCC 1.15425</strain>
    </source>
</reference>
<comment type="caution">
    <text evidence="8">The sequence shown here is derived from an EMBL/GenBank/DDBJ whole genome shotgun (WGS) entry which is preliminary data.</text>
</comment>
<keyword evidence="4" id="KW-0805">Transcription regulation</keyword>
<keyword evidence="5" id="KW-0238">DNA-binding</keyword>
<keyword evidence="3" id="KW-0067">ATP-binding</keyword>